<dbReference type="PANTHER" id="PTHR30290">
    <property type="entry name" value="PERIPLASMIC BINDING COMPONENT OF ABC TRANSPORTER"/>
    <property type="match status" value="1"/>
</dbReference>
<dbReference type="Gene3D" id="3.10.105.10">
    <property type="entry name" value="Dipeptide-binding Protein, Domain 3"/>
    <property type="match status" value="1"/>
</dbReference>
<comment type="caution">
    <text evidence="2">The sequence shown here is derived from an EMBL/GenBank/DDBJ whole genome shotgun (WGS) entry which is preliminary data.</text>
</comment>
<dbReference type="InterPro" id="IPR000914">
    <property type="entry name" value="SBP_5_dom"/>
</dbReference>
<evidence type="ECO:0000259" key="1">
    <source>
        <dbReference type="Pfam" id="PF00496"/>
    </source>
</evidence>
<feature type="non-terminal residue" evidence="2">
    <location>
        <position position="1"/>
    </location>
</feature>
<gene>
    <name evidence="2" type="ORF">S12H4_42780</name>
</gene>
<dbReference type="AlphaFoldDB" id="X1VDY7"/>
<sequence>TILYNIGNAQRRTAAHMFEDNLEVLNPKFSIDVRPVDWATYVRELRKNTLTLFIIGWLADYPDPHNFIHPFMHTNGAFSAFQSYSDPRVDALIEQGVATVDPEERKDIYYELQAIYYEDVPSVGIYQQLQRRYERDWVQGWYFNTCIPDFQNTGYAYPIWKGYTE</sequence>
<dbReference type="GO" id="GO:1904680">
    <property type="term" value="F:peptide transmembrane transporter activity"/>
    <property type="evidence" value="ECO:0007669"/>
    <property type="project" value="TreeGrafter"/>
</dbReference>
<proteinExistence type="predicted"/>
<dbReference type="Pfam" id="PF00496">
    <property type="entry name" value="SBP_bac_5"/>
    <property type="match status" value="1"/>
</dbReference>
<dbReference type="Gene3D" id="3.40.190.10">
    <property type="entry name" value="Periplasmic binding protein-like II"/>
    <property type="match status" value="1"/>
</dbReference>
<dbReference type="GO" id="GO:0015833">
    <property type="term" value="P:peptide transport"/>
    <property type="evidence" value="ECO:0007669"/>
    <property type="project" value="TreeGrafter"/>
</dbReference>
<name>X1VDY7_9ZZZZ</name>
<dbReference type="InterPro" id="IPR039424">
    <property type="entry name" value="SBP_5"/>
</dbReference>
<dbReference type="SUPFAM" id="SSF53850">
    <property type="entry name" value="Periplasmic binding protein-like II"/>
    <property type="match status" value="1"/>
</dbReference>
<reference evidence="2" key="1">
    <citation type="journal article" date="2014" name="Front. Microbiol.">
        <title>High frequency of phylogenetically diverse reductive dehalogenase-homologous genes in deep subseafloor sedimentary metagenomes.</title>
        <authorList>
            <person name="Kawai M."/>
            <person name="Futagami T."/>
            <person name="Toyoda A."/>
            <person name="Takaki Y."/>
            <person name="Nishi S."/>
            <person name="Hori S."/>
            <person name="Arai W."/>
            <person name="Tsubouchi T."/>
            <person name="Morono Y."/>
            <person name="Uchiyama I."/>
            <person name="Ito T."/>
            <person name="Fujiyama A."/>
            <person name="Inagaki F."/>
            <person name="Takami H."/>
        </authorList>
    </citation>
    <scope>NUCLEOTIDE SEQUENCE</scope>
    <source>
        <strain evidence="2">Expedition CK06-06</strain>
    </source>
</reference>
<protein>
    <recommendedName>
        <fullName evidence="1">Solute-binding protein family 5 domain-containing protein</fullName>
    </recommendedName>
</protein>
<evidence type="ECO:0000313" key="2">
    <source>
        <dbReference type="EMBL" id="GAJ15837.1"/>
    </source>
</evidence>
<dbReference type="EMBL" id="BARW01026204">
    <property type="protein sequence ID" value="GAJ15837.1"/>
    <property type="molecule type" value="Genomic_DNA"/>
</dbReference>
<dbReference type="PANTHER" id="PTHR30290:SF34">
    <property type="entry name" value="ABC TRANSPORTER, PERIPLASMIC OLIGO-PEPTIDE BINDING PROTEIN, PUTATIVE-RELATED"/>
    <property type="match status" value="1"/>
</dbReference>
<accession>X1VDY7</accession>
<feature type="domain" description="Solute-binding protein family 5" evidence="1">
    <location>
        <begin position="1"/>
        <end position="77"/>
    </location>
</feature>
<organism evidence="2">
    <name type="scientific">marine sediment metagenome</name>
    <dbReference type="NCBI Taxonomy" id="412755"/>
    <lineage>
        <taxon>unclassified sequences</taxon>
        <taxon>metagenomes</taxon>
        <taxon>ecological metagenomes</taxon>
    </lineage>
</organism>